<dbReference type="EMBL" id="GL888406">
    <property type="protein sequence ID" value="EGI61517.1"/>
    <property type="molecule type" value="Genomic_DNA"/>
</dbReference>
<keyword evidence="3" id="KW-1185">Reference proteome</keyword>
<dbReference type="AlphaFoldDB" id="F4WWH5"/>
<name>F4WWH5_ACREC</name>
<dbReference type="OrthoDB" id="372487at2759"/>
<gene>
    <name evidence="2" type="ORF">G5I_10292</name>
</gene>
<reference evidence="2" key="1">
    <citation type="submission" date="2011-02" db="EMBL/GenBank/DDBJ databases">
        <title>The genome of the leaf-cutting ant Acromyrmex echinatior suggests key adaptations to social evolution and fungus farming.</title>
        <authorList>
            <person name="Nygaard S."/>
            <person name="Zhang G."/>
        </authorList>
    </citation>
    <scope>NUCLEOTIDE SEQUENCE</scope>
</reference>
<evidence type="ECO:0000256" key="1">
    <source>
        <dbReference type="SAM" id="MobiDB-lite"/>
    </source>
</evidence>
<accession>F4WWH5</accession>
<feature type="compositionally biased region" description="Polar residues" evidence="1">
    <location>
        <begin position="118"/>
        <end position="129"/>
    </location>
</feature>
<proteinExistence type="predicted"/>
<dbReference type="Proteomes" id="UP000007755">
    <property type="component" value="Unassembled WGS sequence"/>
</dbReference>
<feature type="compositionally biased region" description="Low complexity" evidence="1">
    <location>
        <begin position="105"/>
        <end position="117"/>
    </location>
</feature>
<sequence>MISTVFADSYYELDCTKLYDYRASVIAFVCTAAESRGLKSYATSRECCWRRSYRNEYQSGYNSGYNSASSSHVRRTWTSGPSYGMRQSNYPSSDYQYHRHNYDNRQQSSRNNYQNTQHQNAQHGYNQRGNEGFAEEPLREMDGGCKCQVAKCTPPAAFFYLPASRSLYPRITLPPFNKQALPENRL</sequence>
<organism evidence="3">
    <name type="scientific">Acromyrmex echinatior</name>
    <name type="common">Panamanian leafcutter ant</name>
    <name type="synonym">Acromyrmex octospinosus echinatior</name>
    <dbReference type="NCBI Taxonomy" id="103372"/>
    <lineage>
        <taxon>Eukaryota</taxon>
        <taxon>Metazoa</taxon>
        <taxon>Ecdysozoa</taxon>
        <taxon>Arthropoda</taxon>
        <taxon>Hexapoda</taxon>
        <taxon>Insecta</taxon>
        <taxon>Pterygota</taxon>
        <taxon>Neoptera</taxon>
        <taxon>Endopterygota</taxon>
        <taxon>Hymenoptera</taxon>
        <taxon>Apocrita</taxon>
        <taxon>Aculeata</taxon>
        <taxon>Formicoidea</taxon>
        <taxon>Formicidae</taxon>
        <taxon>Myrmicinae</taxon>
        <taxon>Acromyrmex</taxon>
    </lineage>
</organism>
<dbReference type="InParanoid" id="F4WWH5"/>
<evidence type="ECO:0000313" key="3">
    <source>
        <dbReference type="Proteomes" id="UP000007755"/>
    </source>
</evidence>
<protein>
    <submittedName>
        <fullName evidence="2">Uncharacterized protein</fullName>
    </submittedName>
</protein>
<evidence type="ECO:0000313" key="2">
    <source>
        <dbReference type="EMBL" id="EGI61517.1"/>
    </source>
</evidence>
<feature type="region of interest" description="Disordered" evidence="1">
    <location>
        <begin position="105"/>
        <end position="130"/>
    </location>
</feature>